<protein>
    <submittedName>
        <fullName evidence="3">Peptidase, M23/M37 family</fullName>
    </submittedName>
</protein>
<evidence type="ECO:0000313" key="3">
    <source>
        <dbReference type="EMBL" id="KKR01991.1"/>
    </source>
</evidence>
<comment type="caution">
    <text evidence="3">The sequence shown here is derived from an EMBL/GenBank/DDBJ whole genome shotgun (WGS) entry which is preliminary data.</text>
</comment>
<accession>A0A837HPD3</accession>
<dbReference type="SUPFAM" id="SSF51261">
    <property type="entry name" value="Duplicated hybrid motif"/>
    <property type="match status" value="1"/>
</dbReference>
<dbReference type="EMBL" id="LBWE01000004">
    <property type="protein sequence ID" value="KKR01991.1"/>
    <property type="molecule type" value="Genomic_DNA"/>
</dbReference>
<dbReference type="CDD" id="cd12797">
    <property type="entry name" value="M23_peptidase"/>
    <property type="match status" value="1"/>
</dbReference>
<dbReference type="Pfam" id="PF01551">
    <property type="entry name" value="Peptidase_M23"/>
    <property type="match status" value="1"/>
</dbReference>
<dbReference type="AlphaFoldDB" id="A0A837HPD3"/>
<dbReference type="Gene3D" id="2.70.70.10">
    <property type="entry name" value="Glucose Permease (Domain IIA)"/>
    <property type="match status" value="1"/>
</dbReference>
<feature type="coiled-coil region" evidence="1">
    <location>
        <begin position="31"/>
        <end position="107"/>
    </location>
</feature>
<organism evidence="3 4">
    <name type="scientific">Candidatus Nomurabacteria bacterium GW2011_GWD2_39_12</name>
    <dbReference type="NCBI Taxonomy" id="1618759"/>
    <lineage>
        <taxon>Bacteria</taxon>
        <taxon>Candidatus Nomuraibacteriota</taxon>
    </lineage>
</organism>
<dbReference type="InterPro" id="IPR016047">
    <property type="entry name" value="M23ase_b-sheet_dom"/>
</dbReference>
<dbReference type="PANTHER" id="PTHR21666:SF270">
    <property type="entry name" value="MUREIN HYDROLASE ACTIVATOR ENVC"/>
    <property type="match status" value="1"/>
</dbReference>
<evidence type="ECO:0000256" key="1">
    <source>
        <dbReference type="SAM" id="Coils"/>
    </source>
</evidence>
<dbReference type="InterPro" id="IPR011055">
    <property type="entry name" value="Dup_hybrid_motif"/>
</dbReference>
<reference evidence="3 4" key="1">
    <citation type="journal article" date="2015" name="Nature">
        <title>rRNA introns, odd ribosomes, and small enigmatic genomes across a large radiation of phyla.</title>
        <authorList>
            <person name="Brown C.T."/>
            <person name="Hug L.A."/>
            <person name="Thomas B.C."/>
            <person name="Sharon I."/>
            <person name="Castelle C.J."/>
            <person name="Singh A."/>
            <person name="Wilkins M.J."/>
            <person name="Williams K.H."/>
            <person name="Banfield J.F."/>
        </authorList>
    </citation>
    <scope>NUCLEOTIDE SEQUENCE [LARGE SCALE GENOMIC DNA]</scope>
</reference>
<evidence type="ECO:0000259" key="2">
    <source>
        <dbReference type="Pfam" id="PF01551"/>
    </source>
</evidence>
<dbReference type="Gene3D" id="6.10.250.3150">
    <property type="match status" value="1"/>
</dbReference>
<feature type="coiled-coil region" evidence="1">
    <location>
        <begin position="161"/>
        <end position="251"/>
    </location>
</feature>
<name>A0A837HPD3_9BACT</name>
<dbReference type="PANTHER" id="PTHR21666">
    <property type="entry name" value="PEPTIDASE-RELATED"/>
    <property type="match status" value="1"/>
</dbReference>
<dbReference type="Proteomes" id="UP000033998">
    <property type="component" value="Unassembled WGS sequence"/>
</dbReference>
<feature type="domain" description="M23ase beta-sheet core" evidence="2">
    <location>
        <begin position="294"/>
        <end position="387"/>
    </location>
</feature>
<gene>
    <name evidence="3" type="ORF">UT27_C0004G0062</name>
</gene>
<sequence length="426" mass="47930">MKLFQDYRKLFSIIIFTILIIPLAFSHAQTAGDLKDKINQKDADIQQLEKEIAAYQLELDTLGEQKSSLNSAIKQLDLTKKKLNTDIAVTEKKIDKTNLKIESLSSDISTKQDTITNNVESIKLEIRKTNEFEMNSILSTLLSENDFTVIWNDIDNIATVREKIRQDIVKLKEIKGELEDTRKETISAKNELTKLKSRLSDQKKIVVQNTNEKNKLLKQTKNNEANYQKLLKERMAERDAFEKELRDYEAQLEFILDPSKLPSGGVLSWPLERIFVTQLFGKTVDSKRLYASGTHNGVDFRASVGTPVMAMADGTVLGVGNTDTTCYGASFGKFVFIKYNNGLASTFGHLSLIKSYEGQRVRRGEVVGYTGNTGHTTGPHLHISLYASEAVKMASKPSKACGGRIYRLPVAPINAYLDALYYLPRL</sequence>
<evidence type="ECO:0000313" key="4">
    <source>
        <dbReference type="Proteomes" id="UP000033998"/>
    </source>
</evidence>
<keyword evidence="1" id="KW-0175">Coiled coil</keyword>
<dbReference type="GO" id="GO:0004222">
    <property type="term" value="F:metalloendopeptidase activity"/>
    <property type="evidence" value="ECO:0007669"/>
    <property type="project" value="TreeGrafter"/>
</dbReference>
<dbReference type="InterPro" id="IPR050570">
    <property type="entry name" value="Cell_wall_metabolism_enzyme"/>
</dbReference>
<proteinExistence type="predicted"/>